<dbReference type="EMBL" id="LNAL01000006">
    <property type="protein sequence ID" value="KUG08336.1"/>
    <property type="molecule type" value="Genomic_DNA"/>
</dbReference>
<sequence>MPAPDTTELEQTLGQERAPEAALEEALTDLGQRLFEGGAFCKLTSCSLMTAGVQATKLSNRF</sequence>
<dbReference type="AlphaFoldDB" id="A0A9X0HM01"/>
<gene>
    <name evidence="2" type="ORF">ASU33_09185</name>
</gene>
<accession>A0A9X0HM01</accession>
<dbReference type="Proteomes" id="UP000054223">
    <property type="component" value="Unassembled WGS sequence"/>
</dbReference>
<evidence type="ECO:0000256" key="1">
    <source>
        <dbReference type="SAM" id="MobiDB-lite"/>
    </source>
</evidence>
<evidence type="ECO:0000313" key="3">
    <source>
        <dbReference type="Proteomes" id="UP000054223"/>
    </source>
</evidence>
<keyword evidence="3" id="KW-1185">Reference proteome</keyword>
<organism evidence="2 3">
    <name type="scientific">Solirubrum puertoriconensis</name>
    <dbReference type="NCBI Taxonomy" id="1751427"/>
    <lineage>
        <taxon>Bacteria</taxon>
        <taxon>Pseudomonadati</taxon>
        <taxon>Bacteroidota</taxon>
        <taxon>Cytophagia</taxon>
        <taxon>Cytophagales</taxon>
    </lineage>
</organism>
<reference evidence="2 3" key="1">
    <citation type="submission" date="2015-11" db="EMBL/GenBank/DDBJ databases">
        <title>Solirubrum puertoriconensis gen. nov. an environmental bacteria isolated in Puerto Rico.</title>
        <authorList>
            <person name="Cuebas-Irizarry M.F."/>
            <person name="Montalvo-Rodriguez R."/>
        </authorList>
    </citation>
    <scope>NUCLEOTIDE SEQUENCE [LARGE SCALE GENOMIC DNA]</scope>
    <source>
        <strain evidence="2 3">MC1A</strain>
    </source>
</reference>
<feature type="region of interest" description="Disordered" evidence="1">
    <location>
        <begin position="1"/>
        <end position="20"/>
    </location>
</feature>
<dbReference type="RefSeq" id="WP_059069685.1">
    <property type="nucleotide sequence ID" value="NZ_LNAL01000006.1"/>
</dbReference>
<evidence type="ECO:0000313" key="2">
    <source>
        <dbReference type="EMBL" id="KUG08336.1"/>
    </source>
</evidence>
<protein>
    <submittedName>
        <fullName evidence="2">Uncharacterized protein</fullName>
    </submittedName>
</protein>
<proteinExistence type="predicted"/>
<name>A0A9X0HM01_SOLP1</name>
<comment type="caution">
    <text evidence="2">The sequence shown here is derived from an EMBL/GenBank/DDBJ whole genome shotgun (WGS) entry which is preliminary data.</text>
</comment>